<evidence type="ECO:0000313" key="3">
    <source>
        <dbReference type="EnsemblMetazoa" id="XP_038056745.1"/>
    </source>
</evidence>
<dbReference type="PANTHER" id="PTHR37412:SF2">
    <property type="entry name" value="C2 DOMAIN-CONTAINING PROTEIN 5"/>
    <property type="match status" value="1"/>
</dbReference>
<dbReference type="InterPro" id="IPR056431">
    <property type="entry name" value="C2CD5_YbjQ-rel_dom"/>
</dbReference>
<protein>
    <recommendedName>
        <fullName evidence="2">C2 domain-containing protein</fullName>
    </recommendedName>
</protein>
<sequence>MPGKLKVQIIAARDLPVMDRASDLADAFVEVKLGQVTHKTETCRKSLNPQWQSEWFKFEVDDEELQDEPLQLRIMDYDTYSAHDAIGKVYIDLNPLLLKDGASEIAGWLPIYDTMHGMRGEISVVVKVDLLENVSKFKESSCGVQFFSSSGIPTCYTVSAVHGFVEELVVNDDPEYQWIDMIRTPRASNEARQQLFTKLSGELQRKIGLKVLEREGNAVLGYWQCFDLEGESGIVVRGIGTAALIHRTNPLTSPLSTSPPQDQLNPKEFSVAEDTPDGTMIGSPLYTQQFSQPAPRSPSKVAPCRHLSDSDLTSAHLVGSQEKPGSGGSGGLTQRLSLLPKPTLPPITIDILEYPFFTIKKFPPGFLVHLGGVVTARSVKLLDRIHNPDEPETRDAWWTEIRTEIRSHAAAMGCHAVLGYKETTSICDEICLLSATGTAAIVNLAAFQYPVIPLSTQTQPNLLTTSLDRQDFQQQIQQNSQEKTPPQTDSVMSENPTAATESCPKCAICHIPYNESSLPFPVTVSKCAICKRSKVPDVLFNTVEPPPELPYTGRGCCIHASVCRSKKKATGESNAAMISDALPFMEYEIHRQLMNKLKVKGMNALFGLRVQIVVGETLLIGVATATAAYVTALPPPAPLRVTSQSGGGETQVQALQKLLLDTTAKNKDIYELHLPESLGETTALDSPQPILDNTDDLTDTQFLASQKDTYVLTVDDVEDKETVGGLFDPLLPTGLFSCTTETVPGNFRPSKHLQMFTMMRTQTLAETSTKHFAPIFDDLIQSMCFQLRSMAPCCLCSVCYDVNVPDDDVIQLWLTASAVDLRENATSSPEKVLQNKGIRSTDSELLFSMEELQVTEGVPASPSTPIGKGSKVPMLEKRIVLTDSTVAPVWRPKVEITPLSVVPGGVIDQYLGYINLFFVRESMSVRESGGVSGFMYNFISEVNAIIRSHVASLGGNALVAYNLVDCLVEDRNHQCQCLINVSGDAVHVVYDGSVSGMDSPCPGQLQMSHSQQFRRDSSTEASPQAVESSH</sequence>
<dbReference type="GO" id="GO:0005886">
    <property type="term" value="C:plasma membrane"/>
    <property type="evidence" value="ECO:0007669"/>
    <property type="project" value="TreeGrafter"/>
</dbReference>
<feature type="domain" description="C2" evidence="2">
    <location>
        <begin position="1"/>
        <end position="109"/>
    </location>
</feature>
<dbReference type="CDD" id="cd08688">
    <property type="entry name" value="C2_KIAA0528-like"/>
    <property type="match status" value="1"/>
</dbReference>
<dbReference type="InterPro" id="IPR000008">
    <property type="entry name" value="C2_dom"/>
</dbReference>
<proteinExistence type="predicted"/>
<dbReference type="Pfam" id="PF23025">
    <property type="entry name" value="YbjQ_2"/>
    <property type="match status" value="3"/>
</dbReference>
<dbReference type="PROSITE" id="PS50004">
    <property type="entry name" value="C2"/>
    <property type="match status" value="1"/>
</dbReference>
<dbReference type="RefSeq" id="XP_038056745.1">
    <property type="nucleotide sequence ID" value="XM_038200817.1"/>
</dbReference>
<dbReference type="PANTHER" id="PTHR37412">
    <property type="entry name" value="C2 DOMAIN-CONTAINING PROTEIN 5"/>
    <property type="match status" value="1"/>
</dbReference>
<feature type="compositionally biased region" description="Polar residues" evidence="1">
    <location>
        <begin position="482"/>
        <end position="496"/>
    </location>
</feature>
<dbReference type="GO" id="GO:0031340">
    <property type="term" value="P:positive regulation of vesicle fusion"/>
    <property type="evidence" value="ECO:0007669"/>
    <property type="project" value="TreeGrafter"/>
</dbReference>
<dbReference type="GO" id="GO:0072659">
    <property type="term" value="P:protein localization to plasma membrane"/>
    <property type="evidence" value="ECO:0007669"/>
    <property type="project" value="TreeGrafter"/>
</dbReference>
<dbReference type="InterPro" id="IPR056430">
    <property type="entry name" value="C2CD5_YbjQ-like_dom"/>
</dbReference>
<dbReference type="InterPro" id="IPR037785">
    <property type="entry name" value="C2_C2CD5"/>
</dbReference>
<accession>A0A913ZZI7</accession>
<dbReference type="GO" id="GO:0090314">
    <property type="term" value="P:positive regulation of protein targeting to membrane"/>
    <property type="evidence" value="ECO:0007669"/>
    <property type="project" value="TreeGrafter"/>
</dbReference>
<evidence type="ECO:0000259" key="2">
    <source>
        <dbReference type="PROSITE" id="PS50004"/>
    </source>
</evidence>
<dbReference type="Pfam" id="PF23028">
    <property type="entry name" value="YbjQ_3"/>
    <property type="match status" value="1"/>
</dbReference>
<dbReference type="SMART" id="SM00239">
    <property type="entry name" value="C2"/>
    <property type="match status" value="1"/>
</dbReference>
<dbReference type="CTD" id="9847"/>
<keyword evidence="4" id="KW-1185">Reference proteome</keyword>
<dbReference type="OMA" id="TMFYLES"/>
<reference evidence="3" key="1">
    <citation type="submission" date="2022-11" db="UniProtKB">
        <authorList>
            <consortium name="EnsemblMetazoa"/>
        </authorList>
    </citation>
    <scope>IDENTIFICATION</scope>
</reference>
<dbReference type="EnsemblMetazoa" id="XM_038200817.1">
    <property type="protein sequence ID" value="XP_038056745.1"/>
    <property type="gene ID" value="LOC119728537"/>
</dbReference>
<evidence type="ECO:0000256" key="1">
    <source>
        <dbReference type="SAM" id="MobiDB-lite"/>
    </source>
</evidence>
<dbReference type="InterPro" id="IPR035892">
    <property type="entry name" value="C2_domain_sf"/>
</dbReference>
<dbReference type="GO" id="GO:0005509">
    <property type="term" value="F:calcium ion binding"/>
    <property type="evidence" value="ECO:0007669"/>
    <property type="project" value="TreeGrafter"/>
</dbReference>
<evidence type="ECO:0000313" key="4">
    <source>
        <dbReference type="Proteomes" id="UP000887568"/>
    </source>
</evidence>
<feature type="compositionally biased region" description="Polar residues" evidence="1">
    <location>
        <begin position="285"/>
        <end position="294"/>
    </location>
</feature>
<feature type="compositionally biased region" description="Polar residues" evidence="1">
    <location>
        <begin position="1019"/>
        <end position="1030"/>
    </location>
</feature>
<dbReference type="Gene3D" id="2.60.40.150">
    <property type="entry name" value="C2 domain"/>
    <property type="match status" value="1"/>
</dbReference>
<dbReference type="GO" id="GO:0005544">
    <property type="term" value="F:calcium-dependent phospholipid binding"/>
    <property type="evidence" value="ECO:0007669"/>
    <property type="project" value="InterPro"/>
</dbReference>
<dbReference type="AlphaFoldDB" id="A0A913ZZI7"/>
<dbReference type="Proteomes" id="UP000887568">
    <property type="component" value="Unplaced"/>
</dbReference>
<feature type="compositionally biased region" description="Low complexity" evidence="1">
    <location>
        <begin position="250"/>
        <end position="260"/>
    </location>
</feature>
<feature type="region of interest" description="Disordered" evidence="1">
    <location>
        <begin position="250"/>
        <end position="305"/>
    </location>
</feature>
<feature type="region of interest" description="Disordered" evidence="1">
    <location>
        <begin position="1005"/>
        <end position="1030"/>
    </location>
</feature>
<organism evidence="3 4">
    <name type="scientific">Patiria miniata</name>
    <name type="common">Bat star</name>
    <name type="synonym">Asterina miniata</name>
    <dbReference type="NCBI Taxonomy" id="46514"/>
    <lineage>
        <taxon>Eukaryota</taxon>
        <taxon>Metazoa</taxon>
        <taxon>Echinodermata</taxon>
        <taxon>Eleutherozoa</taxon>
        <taxon>Asterozoa</taxon>
        <taxon>Asteroidea</taxon>
        <taxon>Valvatacea</taxon>
        <taxon>Valvatida</taxon>
        <taxon>Asterinidae</taxon>
        <taxon>Patiria</taxon>
    </lineage>
</organism>
<dbReference type="InterPro" id="IPR038983">
    <property type="entry name" value="C2CD5"/>
</dbReference>
<dbReference type="GeneID" id="119728537"/>
<dbReference type="OrthoDB" id="419768at2759"/>
<dbReference type="GO" id="GO:0065002">
    <property type="term" value="P:intracellular protein transmembrane transport"/>
    <property type="evidence" value="ECO:0007669"/>
    <property type="project" value="TreeGrafter"/>
</dbReference>
<dbReference type="SUPFAM" id="SSF49562">
    <property type="entry name" value="C2 domain (Calcium/lipid-binding domain, CaLB)"/>
    <property type="match status" value="1"/>
</dbReference>
<dbReference type="Pfam" id="PF23128">
    <property type="entry name" value="YbjQ_4"/>
    <property type="match status" value="1"/>
</dbReference>
<dbReference type="InterPro" id="IPR057815">
    <property type="entry name" value="C2CD5_C"/>
</dbReference>
<dbReference type="Pfam" id="PF00168">
    <property type="entry name" value="C2"/>
    <property type="match status" value="1"/>
</dbReference>
<feature type="region of interest" description="Disordered" evidence="1">
    <location>
        <begin position="473"/>
        <end position="496"/>
    </location>
</feature>
<name>A0A913ZZI7_PATMI</name>
<dbReference type="GO" id="GO:0010828">
    <property type="term" value="P:positive regulation of D-glucose transmembrane transport"/>
    <property type="evidence" value="ECO:0007669"/>
    <property type="project" value="TreeGrafter"/>
</dbReference>